<reference evidence="1 2" key="1">
    <citation type="submission" date="2016-10" db="EMBL/GenBank/DDBJ databases">
        <authorList>
            <person name="de Groot N.N."/>
        </authorList>
    </citation>
    <scope>NUCLEOTIDE SEQUENCE [LARGE SCALE GENOMIC DNA]</scope>
    <source>
        <strain evidence="1 2">DSM 44778</strain>
    </source>
</reference>
<dbReference type="STRING" id="46223.SAMN05421852_10949"/>
<evidence type="ECO:0000313" key="2">
    <source>
        <dbReference type="Proteomes" id="UP000199545"/>
    </source>
</evidence>
<dbReference type="Gene3D" id="3.30.420.40">
    <property type="match status" value="1"/>
</dbReference>
<organism evidence="1 2">
    <name type="scientific">Thermoflavimicrobium dichotomicum</name>
    <dbReference type="NCBI Taxonomy" id="46223"/>
    <lineage>
        <taxon>Bacteria</taxon>
        <taxon>Bacillati</taxon>
        <taxon>Bacillota</taxon>
        <taxon>Bacilli</taxon>
        <taxon>Bacillales</taxon>
        <taxon>Thermoactinomycetaceae</taxon>
        <taxon>Thermoflavimicrobium</taxon>
    </lineage>
</organism>
<evidence type="ECO:0008006" key="3">
    <source>
        <dbReference type="Google" id="ProtNLM"/>
    </source>
</evidence>
<keyword evidence="2" id="KW-1185">Reference proteome</keyword>
<dbReference type="EMBL" id="FORR01000009">
    <property type="protein sequence ID" value="SFJ42027.1"/>
    <property type="molecule type" value="Genomic_DNA"/>
</dbReference>
<protein>
    <recommendedName>
        <fullName evidence="3">Tfp pilus assembly protein, ATPase PilM</fullName>
    </recommendedName>
</protein>
<dbReference type="Proteomes" id="UP000199545">
    <property type="component" value="Unassembled WGS sequence"/>
</dbReference>
<name>A0A1I3R9K7_9BACL</name>
<proteinExistence type="predicted"/>
<dbReference type="AlphaFoldDB" id="A0A1I3R9K7"/>
<evidence type="ECO:0000313" key="1">
    <source>
        <dbReference type="EMBL" id="SFJ42027.1"/>
    </source>
</evidence>
<accession>A0A1I3R9K7</accession>
<sequence>MFQRRFLGIEIQDHYFKMIELHKRKTSPVVQHVITHSIPWETSGADHLLDREKFIWLLNRLKEEQHISARTVHLVMDSQFISVYKQPVPIRIKDHELRSWLKRNVVSKLTEKEVIFDFFPMRSDSLAERKVMLFMVSKEFIVSIEEILAWSGLELVAVHFSSLSLNDWLQFVRNDLPFHFCTFRFSTNGLELCWFRNGQLEGMKYLTFPLVSFCNRVIYPQSDLLEPILTEPSEIARFGEAMLARVDQEMERWFQEYHWLPDEWILTGEGVDLELLREWLYGHIPAKISVDQLPDYMLSRKLRKVSSKRLGASLSILIGSLLSGRK</sequence>
<gene>
    <name evidence="1" type="ORF">SAMN05421852_10949</name>
</gene>